<dbReference type="InterPro" id="IPR037026">
    <property type="entry name" value="Vgr_OB-fold_dom_sf"/>
</dbReference>
<feature type="region of interest" description="Disordered" evidence="1">
    <location>
        <begin position="169"/>
        <end position="215"/>
    </location>
</feature>
<dbReference type="EMBL" id="MLAH01000047">
    <property type="protein sequence ID" value="OOF84425.1"/>
    <property type="molecule type" value="Genomic_DNA"/>
</dbReference>
<evidence type="ECO:0000313" key="3">
    <source>
        <dbReference type="EMBL" id="OOF84425.1"/>
    </source>
</evidence>
<evidence type="ECO:0000313" key="4">
    <source>
        <dbReference type="Proteomes" id="UP000189549"/>
    </source>
</evidence>
<proteinExistence type="predicted"/>
<dbReference type="Gene3D" id="2.40.50.230">
    <property type="entry name" value="Gp5 N-terminal domain"/>
    <property type="match status" value="1"/>
</dbReference>
<dbReference type="Proteomes" id="UP000189549">
    <property type="component" value="Unassembled WGS sequence"/>
</dbReference>
<dbReference type="Pfam" id="PF18352">
    <property type="entry name" value="Gp138_N"/>
    <property type="match status" value="1"/>
</dbReference>
<feature type="compositionally biased region" description="Basic and acidic residues" evidence="1">
    <location>
        <begin position="169"/>
        <end position="181"/>
    </location>
</feature>
<feature type="compositionally biased region" description="Gly residues" evidence="1">
    <location>
        <begin position="205"/>
        <end position="215"/>
    </location>
</feature>
<dbReference type="InterPro" id="IPR041599">
    <property type="entry name" value="Gp138_N"/>
</dbReference>
<dbReference type="RefSeq" id="WP_077476544.1">
    <property type="nucleotide sequence ID" value="NZ_MLAH01000047.1"/>
</dbReference>
<evidence type="ECO:0000259" key="2">
    <source>
        <dbReference type="Pfam" id="PF18352"/>
    </source>
</evidence>
<gene>
    <name evidence="3" type="ORF">BKG93_07785</name>
</gene>
<protein>
    <submittedName>
        <fullName evidence="3">Baseplate protein</fullName>
    </submittedName>
</protein>
<evidence type="ECO:0000256" key="1">
    <source>
        <dbReference type="SAM" id="MobiDB-lite"/>
    </source>
</evidence>
<organism evidence="3 4">
    <name type="scientific">Rodentibacter ratti</name>
    <dbReference type="NCBI Taxonomy" id="1906745"/>
    <lineage>
        <taxon>Bacteria</taxon>
        <taxon>Pseudomonadati</taxon>
        <taxon>Pseudomonadota</taxon>
        <taxon>Gammaproteobacteria</taxon>
        <taxon>Pasteurellales</taxon>
        <taxon>Pasteurellaceae</taxon>
        <taxon>Rodentibacter</taxon>
    </lineage>
</organism>
<feature type="domain" description="Phage protein Gp138 N-terminal" evidence="2">
    <location>
        <begin position="29"/>
        <end position="126"/>
    </location>
</feature>
<accession>A0A1V3L3K1</accession>
<dbReference type="AlphaFoldDB" id="A0A1V3L3K1"/>
<reference evidence="3 4" key="1">
    <citation type="submission" date="2016-10" db="EMBL/GenBank/DDBJ databases">
        <title>Rodentibacter gen. nov. and new species.</title>
        <authorList>
            <person name="Christensen H."/>
        </authorList>
    </citation>
    <scope>NUCLEOTIDE SEQUENCE [LARGE SCALE GENOMIC DNA]</scope>
    <source>
        <strain evidence="3 4">Ppn157</strain>
    </source>
</reference>
<sequence>MNYDQSLATPEIAADRQIQQDRLNLHTALPAKVVSFDPAKQTVTLAVQIKMQLSDGGGADIPPLVDVPVSFPRGGGFAVTFPLKAGDEGVAIFSERCLDGWWQSGGASLPLDFRLHDLSDAMFIPGICSVPRVINSFFTDGLSMQTLDGSTYIRITNGQIKIKGDIEHEGNTHQTGEHHSTGEISSDTDVKAAGVSGKSHKHTGDSGGTTGEPKK</sequence>
<name>A0A1V3L3K1_9PAST</name>
<comment type="caution">
    <text evidence="3">The sequence shown here is derived from an EMBL/GenBank/DDBJ whole genome shotgun (WGS) entry which is preliminary data.</text>
</comment>